<keyword evidence="2" id="KW-0227">DNA damage</keyword>
<reference evidence="4" key="1">
    <citation type="journal article" date="2014" name="Front. Microbiol.">
        <title>High frequency of phylogenetically diverse reductive dehalogenase-homologous genes in deep subseafloor sedimentary metagenomes.</title>
        <authorList>
            <person name="Kawai M."/>
            <person name="Futagami T."/>
            <person name="Toyoda A."/>
            <person name="Takaki Y."/>
            <person name="Nishi S."/>
            <person name="Hori S."/>
            <person name="Arai W."/>
            <person name="Tsubouchi T."/>
            <person name="Morono Y."/>
            <person name="Uchiyama I."/>
            <person name="Ito T."/>
            <person name="Fujiyama A."/>
            <person name="Inagaki F."/>
            <person name="Takami H."/>
        </authorList>
    </citation>
    <scope>NUCLEOTIDE SEQUENCE</scope>
    <source>
        <strain evidence="4">Expedition CK06-06</strain>
    </source>
</reference>
<dbReference type="AlphaFoldDB" id="X0TL12"/>
<name>X0TL12_9ZZZZ</name>
<dbReference type="EMBL" id="BARS01004348">
    <property type="protein sequence ID" value="GAF76780.1"/>
    <property type="molecule type" value="Genomic_DNA"/>
</dbReference>
<evidence type="ECO:0000256" key="3">
    <source>
        <dbReference type="ARBA" id="ARBA00023204"/>
    </source>
</evidence>
<dbReference type="InterPro" id="IPR041247">
    <property type="entry name" value="Rad52_fam"/>
</dbReference>
<dbReference type="Pfam" id="PF04098">
    <property type="entry name" value="Rad52_Rad22"/>
    <property type="match status" value="2"/>
</dbReference>
<comment type="caution">
    <text evidence="4">The sequence shown here is derived from an EMBL/GenBank/DDBJ whole genome shotgun (WGS) entry which is preliminary data.</text>
</comment>
<evidence type="ECO:0008006" key="5">
    <source>
        <dbReference type="Google" id="ProtNLM"/>
    </source>
</evidence>
<protein>
    <recommendedName>
        <fullName evidence="5">Rad52/22 double-strand break repair protein</fullName>
    </recommendedName>
</protein>
<sequence length="218" mass="24702">MSDDIIFRLSEPFPEPAIRWRVGSTNAKRLGVKPWEATKGYAFAYINARDVMDRLDEVCGERWQAEYPFQGCCRIGIKIGEEWVWRSNGAGETSVEAEKGQFSDAFKRAAVLWGLGRYLYDIPNQSVPLEDGKIKAGFIPKVPDWAKPGFHRFAPSEKKEILKQVRDCLENGDGVGLKQVIDEYTGELADPEEKMKMWALFNSTERGAIKGLLTEVHQ</sequence>
<gene>
    <name evidence="4" type="ORF">S01H1_08481</name>
</gene>
<keyword evidence="3" id="KW-0234">DNA repair</keyword>
<comment type="similarity">
    <text evidence="1">Belongs to the RAD52 family.</text>
</comment>
<evidence type="ECO:0000256" key="1">
    <source>
        <dbReference type="ARBA" id="ARBA00006638"/>
    </source>
</evidence>
<accession>X0TL12</accession>
<dbReference type="GO" id="GO:0006281">
    <property type="term" value="P:DNA repair"/>
    <property type="evidence" value="ECO:0007669"/>
    <property type="project" value="UniProtKB-KW"/>
</dbReference>
<proteinExistence type="inferred from homology"/>
<evidence type="ECO:0000256" key="2">
    <source>
        <dbReference type="ARBA" id="ARBA00022763"/>
    </source>
</evidence>
<organism evidence="4">
    <name type="scientific">marine sediment metagenome</name>
    <dbReference type="NCBI Taxonomy" id="412755"/>
    <lineage>
        <taxon>unclassified sequences</taxon>
        <taxon>metagenomes</taxon>
        <taxon>ecological metagenomes</taxon>
    </lineage>
</organism>
<evidence type="ECO:0000313" key="4">
    <source>
        <dbReference type="EMBL" id="GAF76780.1"/>
    </source>
</evidence>